<feature type="modified residue" description="4-aspartylphosphate" evidence="1">
    <location>
        <position position="52"/>
    </location>
</feature>
<dbReference type="GO" id="GO:0000160">
    <property type="term" value="P:phosphorelay signal transduction system"/>
    <property type="evidence" value="ECO:0007669"/>
    <property type="project" value="InterPro"/>
</dbReference>
<dbReference type="EMBL" id="JNBY01000015">
    <property type="protein sequence ID" value="KDN87846.1"/>
    <property type="molecule type" value="Genomic_DNA"/>
</dbReference>
<organism evidence="3 4">
    <name type="scientific">Kitasatospora cheerisanensis KCTC 2395</name>
    <dbReference type="NCBI Taxonomy" id="1348663"/>
    <lineage>
        <taxon>Bacteria</taxon>
        <taxon>Bacillati</taxon>
        <taxon>Actinomycetota</taxon>
        <taxon>Actinomycetes</taxon>
        <taxon>Kitasatosporales</taxon>
        <taxon>Streptomycetaceae</taxon>
        <taxon>Kitasatospora</taxon>
    </lineage>
</organism>
<feature type="domain" description="Response regulatory" evidence="2">
    <location>
        <begin position="2"/>
        <end position="94"/>
    </location>
</feature>
<accession>A0A066ZC06</accession>
<dbReference type="Gene3D" id="3.40.50.2300">
    <property type="match status" value="1"/>
</dbReference>
<dbReference type="HOGENOM" id="CLU_2382291_0_0_11"/>
<evidence type="ECO:0000313" key="4">
    <source>
        <dbReference type="Proteomes" id="UP000027178"/>
    </source>
</evidence>
<comment type="caution">
    <text evidence="3">The sequence shown here is derived from an EMBL/GenBank/DDBJ whole genome shotgun (WGS) entry which is preliminary data.</text>
</comment>
<sequence length="94" mass="10241">MRIVIAEDNALLREGLVLLLTSAGHEVCATVEDGDLLLPVLLEQRPDIAVLDVRLPRRTGTRGCAPRRRPGSSIRTCRCWCSPSTSNTSAPRSC</sequence>
<dbReference type="InterPro" id="IPR001789">
    <property type="entry name" value="Sig_transdc_resp-reg_receiver"/>
</dbReference>
<dbReference type="InterPro" id="IPR011006">
    <property type="entry name" value="CheY-like_superfamily"/>
</dbReference>
<dbReference type="eggNOG" id="COG2197">
    <property type="taxonomic scope" value="Bacteria"/>
</dbReference>
<keyword evidence="4" id="KW-1185">Reference proteome</keyword>
<evidence type="ECO:0000256" key="1">
    <source>
        <dbReference type="PROSITE-ProRule" id="PRU00169"/>
    </source>
</evidence>
<name>A0A066ZC06_9ACTN</name>
<dbReference type="AlphaFoldDB" id="A0A066ZC06"/>
<reference evidence="3 4" key="1">
    <citation type="submission" date="2014-05" db="EMBL/GenBank/DDBJ databases">
        <title>Draft Genome Sequence of Kitasatospora cheerisanensis KCTC 2395.</title>
        <authorList>
            <person name="Nam D.H."/>
        </authorList>
    </citation>
    <scope>NUCLEOTIDE SEQUENCE [LARGE SCALE GENOMIC DNA]</scope>
    <source>
        <strain evidence="3 4">KCTC 2395</strain>
    </source>
</reference>
<protein>
    <submittedName>
        <fullName evidence="3">LuxR family two component transcriptional regulator</fullName>
    </submittedName>
</protein>
<dbReference type="SUPFAM" id="SSF52172">
    <property type="entry name" value="CheY-like"/>
    <property type="match status" value="1"/>
</dbReference>
<gene>
    <name evidence="3" type="ORF">KCH_04930</name>
</gene>
<dbReference type="PROSITE" id="PS50110">
    <property type="entry name" value="RESPONSE_REGULATORY"/>
    <property type="match status" value="1"/>
</dbReference>
<keyword evidence="1" id="KW-0597">Phosphoprotein</keyword>
<dbReference type="Proteomes" id="UP000027178">
    <property type="component" value="Unassembled WGS sequence"/>
</dbReference>
<proteinExistence type="predicted"/>
<dbReference type="PATRIC" id="fig|1348663.4.peg.466"/>
<evidence type="ECO:0000259" key="2">
    <source>
        <dbReference type="PROSITE" id="PS50110"/>
    </source>
</evidence>
<evidence type="ECO:0000313" key="3">
    <source>
        <dbReference type="EMBL" id="KDN87846.1"/>
    </source>
</evidence>
<dbReference type="Pfam" id="PF00072">
    <property type="entry name" value="Response_reg"/>
    <property type="match status" value="1"/>
</dbReference>